<protein>
    <submittedName>
        <fullName evidence="1">Uncharacterized protein</fullName>
    </submittedName>
</protein>
<proteinExistence type="predicted"/>
<evidence type="ECO:0000313" key="1">
    <source>
        <dbReference type="EMBL" id="SAL36491.1"/>
    </source>
</evidence>
<dbReference type="Proteomes" id="UP000054770">
    <property type="component" value="Unassembled WGS sequence"/>
</dbReference>
<dbReference type="EMBL" id="FCON02000012">
    <property type="protein sequence ID" value="SAL36491.1"/>
    <property type="molecule type" value="Genomic_DNA"/>
</dbReference>
<sequence length="291" mass="32616">MMPLTIQRLDDDAHCPELVDLWRRRSQLSKQETAALYDAVKRALHAYHPPELRCLRDDKDELVAQFIFLKVLRLASNRAESRCSAESAPSSFYAIRAYFRRFLIDCLRSADHQRHVSMETEAIRHEVERLAHPGSDPVESVLMQHGLSESSVRRAAHAFVQALDDVDRIILAGSIGRCSDEKGSLAALAAAHRVSSCHYRAIRLGVKVKKTASAEDYAQSKIGRWLVDVLGIDIGPDNDDAILLVLNLLAEESNQIALRPAPALRSMERDPRITRPKAVEIHEITDECAQA</sequence>
<gene>
    <name evidence="1" type="ORF">AWB68_01601</name>
</gene>
<name>A0A158GXF0_9BURK</name>
<comment type="caution">
    <text evidence="1">The sequence shown here is derived from an EMBL/GenBank/DDBJ whole genome shotgun (WGS) entry which is preliminary data.</text>
</comment>
<accession>A0A158GXF0</accession>
<evidence type="ECO:0000313" key="2">
    <source>
        <dbReference type="Proteomes" id="UP000054770"/>
    </source>
</evidence>
<keyword evidence="2" id="KW-1185">Reference proteome</keyword>
<dbReference type="AlphaFoldDB" id="A0A158GXF0"/>
<reference evidence="1" key="1">
    <citation type="submission" date="2016-01" db="EMBL/GenBank/DDBJ databases">
        <authorList>
            <person name="Peeters C."/>
        </authorList>
    </citation>
    <scope>NUCLEOTIDE SEQUENCE [LARGE SCALE GENOMIC DNA]</scope>
    <source>
        <strain evidence="1">LMG 22940</strain>
    </source>
</reference>
<organism evidence="1 2">
    <name type="scientific">Caballeronia choica</name>
    <dbReference type="NCBI Taxonomy" id="326476"/>
    <lineage>
        <taxon>Bacteria</taxon>
        <taxon>Pseudomonadati</taxon>
        <taxon>Pseudomonadota</taxon>
        <taxon>Betaproteobacteria</taxon>
        <taxon>Burkholderiales</taxon>
        <taxon>Burkholderiaceae</taxon>
        <taxon>Caballeronia</taxon>
    </lineage>
</organism>